<gene>
    <name evidence="1" type="ORF">PAECIP111802_03388</name>
</gene>
<dbReference type="RefSeq" id="WP_218099707.1">
    <property type="nucleotide sequence ID" value="NZ_CAJVCE010000009.1"/>
</dbReference>
<organism evidence="1 2">
    <name type="scientific">Paenibacillus allorhizosphaerae</name>
    <dbReference type="NCBI Taxonomy" id="2849866"/>
    <lineage>
        <taxon>Bacteria</taxon>
        <taxon>Bacillati</taxon>
        <taxon>Bacillota</taxon>
        <taxon>Bacilli</taxon>
        <taxon>Bacillales</taxon>
        <taxon>Paenibacillaceae</taxon>
        <taxon>Paenibacillus</taxon>
    </lineage>
</organism>
<keyword evidence="2" id="KW-1185">Reference proteome</keyword>
<evidence type="ECO:0000313" key="1">
    <source>
        <dbReference type="EMBL" id="CAG7644942.1"/>
    </source>
</evidence>
<evidence type="ECO:0000313" key="2">
    <source>
        <dbReference type="Proteomes" id="UP000730618"/>
    </source>
</evidence>
<dbReference type="Pfam" id="PF12746">
    <property type="entry name" value="GNAT_acetyltran"/>
    <property type="match status" value="1"/>
</dbReference>
<proteinExistence type="predicted"/>
<accession>A0ABN7TPH0</accession>
<reference evidence="1 2" key="1">
    <citation type="submission" date="2021-06" db="EMBL/GenBank/DDBJ databases">
        <authorList>
            <person name="Criscuolo A."/>
        </authorList>
    </citation>
    <scope>NUCLEOTIDE SEQUENCE [LARGE SCALE GENOMIC DNA]</scope>
    <source>
        <strain evidence="2">CIP 111802</strain>
    </source>
</reference>
<protein>
    <submittedName>
        <fullName evidence="1">Uncharacterized protein</fullName>
    </submittedName>
</protein>
<dbReference type="EMBL" id="CAJVCE010000009">
    <property type="protein sequence ID" value="CAG7644942.1"/>
    <property type="molecule type" value="Genomic_DNA"/>
</dbReference>
<dbReference type="Proteomes" id="UP000730618">
    <property type="component" value="Unassembled WGS sequence"/>
</dbReference>
<sequence length="118" mass="13413">MKLLPKSDYGYISEIINNSFHCHNVFVYSVIDHHQPGEIYVNCSSKPTSGLVVHRGGSYYVFGDPSDVSFHSALIAFLKNRSNHGNYFDLYVSSMDWIRLLEQALKGLVVRLTRTIIC</sequence>
<comment type="caution">
    <text evidence="1">The sequence shown here is derived from an EMBL/GenBank/DDBJ whole genome shotgun (WGS) entry which is preliminary data.</text>
</comment>
<dbReference type="InterPro" id="IPR027365">
    <property type="entry name" value="GNAT_acetyltra_YdfB-like"/>
</dbReference>
<name>A0ABN7TPH0_9BACL</name>